<evidence type="ECO:0000259" key="14">
    <source>
        <dbReference type="Pfam" id="PF01435"/>
    </source>
</evidence>
<feature type="compositionally biased region" description="Basic and acidic residues" evidence="12">
    <location>
        <begin position="135"/>
        <end position="169"/>
    </location>
</feature>
<evidence type="ECO:0000256" key="4">
    <source>
        <dbReference type="ARBA" id="ARBA00022670"/>
    </source>
</evidence>
<organism evidence="15 16">
    <name type="scientific">Streptomyces cavernicola</name>
    <dbReference type="NCBI Taxonomy" id="3043613"/>
    <lineage>
        <taxon>Bacteria</taxon>
        <taxon>Bacillati</taxon>
        <taxon>Actinomycetota</taxon>
        <taxon>Actinomycetes</taxon>
        <taxon>Kitasatosporales</taxon>
        <taxon>Streptomycetaceae</taxon>
        <taxon>Streptomyces</taxon>
    </lineage>
</organism>
<dbReference type="Pfam" id="PF01435">
    <property type="entry name" value="Peptidase_M48"/>
    <property type="match status" value="1"/>
</dbReference>
<comment type="caution">
    <text evidence="15">The sequence shown here is derived from an EMBL/GenBank/DDBJ whole genome shotgun (WGS) entry which is preliminary data.</text>
</comment>
<feature type="domain" description="Peptidase M48" evidence="14">
    <location>
        <begin position="257"/>
        <end position="479"/>
    </location>
</feature>
<feature type="compositionally biased region" description="Pro residues" evidence="12">
    <location>
        <begin position="59"/>
        <end position="74"/>
    </location>
</feature>
<gene>
    <name evidence="15" type="ORF">QIS96_32495</name>
</gene>
<keyword evidence="9 13" id="KW-1133">Transmembrane helix</keyword>
<feature type="compositionally biased region" description="Basic and acidic residues" evidence="12">
    <location>
        <begin position="461"/>
        <end position="471"/>
    </location>
</feature>
<evidence type="ECO:0000256" key="6">
    <source>
        <dbReference type="ARBA" id="ARBA00022723"/>
    </source>
</evidence>
<comment type="cofactor">
    <cofactor evidence="1">
        <name>Zn(2+)</name>
        <dbReference type="ChEBI" id="CHEBI:29105"/>
    </cofactor>
</comment>
<evidence type="ECO:0000256" key="3">
    <source>
        <dbReference type="ARBA" id="ARBA00022475"/>
    </source>
</evidence>
<keyword evidence="10 15" id="KW-0482">Metalloprotease</keyword>
<evidence type="ECO:0000313" key="15">
    <source>
        <dbReference type="EMBL" id="MDI3408528.1"/>
    </source>
</evidence>
<evidence type="ECO:0000256" key="12">
    <source>
        <dbReference type="SAM" id="MobiDB-lite"/>
    </source>
</evidence>
<keyword evidence="8" id="KW-0862">Zinc</keyword>
<feature type="compositionally biased region" description="Basic and acidic residues" evidence="12">
    <location>
        <begin position="1"/>
        <end position="14"/>
    </location>
</feature>
<dbReference type="EMBL" id="JASCIQ010000047">
    <property type="protein sequence ID" value="MDI3408528.1"/>
    <property type="molecule type" value="Genomic_DNA"/>
</dbReference>
<feature type="region of interest" description="Disordered" evidence="12">
    <location>
        <begin position="427"/>
        <end position="488"/>
    </location>
</feature>
<dbReference type="Gene3D" id="3.30.2010.10">
    <property type="entry name" value="Metalloproteases ('zincins'), catalytic domain"/>
    <property type="match status" value="1"/>
</dbReference>
<keyword evidence="11 13" id="KW-0472">Membrane</keyword>
<evidence type="ECO:0000256" key="7">
    <source>
        <dbReference type="ARBA" id="ARBA00022801"/>
    </source>
</evidence>
<evidence type="ECO:0000256" key="8">
    <source>
        <dbReference type="ARBA" id="ARBA00022833"/>
    </source>
</evidence>
<feature type="compositionally biased region" description="Pro residues" evidence="12">
    <location>
        <begin position="124"/>
        <end position="134"/>
    </location>
</feature>
<evidence type="ECO:0000256" key="13">
    <source>
        <dbReference type="SAM" id="Phobius"/>
    </source>
</evidence>
<keyword evidence="6" id="KW-0479">Metal-binding</keyword>
<evidence type="ECO:0000313" key="16">
    <source>
        <dbReference type="Proteomes" id="UP001223978"/>
    </source>
</evidence>
<keyword evidence="3" id="KW-1003">Cell membrane</keyword>
<keyword evidence="7 15" id="KW-0378">Hydrolase</keyword>
<name>A0ABT6SJZ6_9ACTN</name>
<evidence type="ECO:0000256" key="5">
    <source>
        <dbReference type="ARBA" id="ARBA00022692"/>
    </source>
</evidence>
<evidence type="ECO:0000256" key="11">
    <source>
        <dbReference type="ARBA" id="ARBA00023136"/>
    </source>
</evidence>
<evidence type="ECO:0000256" key="2">
    <source>
        <dbReference type="ARBA" id="ARBA00004651"/>
    </source>
</evidence>
<keyword evidence="16" id="KW-1185">Reference proteome</keyword>
<dbReference type="InterPro" id="IPR050083">
    <property type="entry name" value="HtpX_protease"/>
</dbReference>
<dbReference type="PANTHER" id="PTHR43221">
    <property type="entry name" value="PROTEASE HTPX"/>
    <property type="match status" value="1"/>
</dbReference>
<accession>A0ABT6SJZ6</accession>
<evidence type="ECO:0000256" key="9">
    <source>
        <dbReference type="ARBA" id="ARBA00022989"/>
    </source>
</evidence>
<dbReference type="InterPro" id="IPR001915">
    <property type="entry name" value="Peptidase_M48"/>
</dbReference>
<protein>
    <submittedName>
        <fullName evidence="15">M48 family metalloprotease</fullName>
        <ecNumber evidence="15">3.4.24.-</ecNumber>
    </submittedName>
</protein>
<reference evidence="15 16" key="1">
    <citation type="submission" date="2023-05" db="EMBL/GenBank/DDBJ databases">
        <title>Draft genome sequence of Streptomyces sp. B-S-A6 isolated from a cave soil in Thailand.</title>
        <authorList>
            <person name="Chamroensaksri N."/>
            <person name="Muangham S."/>
        </authorList>
    </citation>
    <scope>NUCLEOTIDE SEQUENCE [LARGE SCALE GENOMIC DNA]</scope>
    <source>
        <strain evidence="15 16">B-S-A6</strain>
    </source>
</reference>
<sequence>MSVPHAPEEPEKPSPQKGEAQQRKASPKKGAPPGKRAPSREAASKEAVSAPTFKGLSSIPPPRVPSDGKTPPPSLDEKSAEDPLGPELARAVREAQSLQDLLDAWPTGTPTADRPRRTRRDTPTPHPPTTPPEPEPAHARNDPHNPQHPHDPRNSRDPHTPQDGTDHTHHPGRVHLAAPRRGLDATALGRLALHVPQLLVSLALVGVAARFVDGFGGPPWWLPLGVWALSGALVRHRACENALARRLFGLRLPTPGETRALQHAWREVAARAGVNPRAYQLWVEESGDVNASVAVGRTVTVTSRALELPAARLSAVLAHELGHHVRGHTRAALLIRWYALPARLLRHPMRQLAERLKGPTWSARLLIGALAAIVLTLLATATYGLVLLPFVTPYLTAAVSRRAELRADEHAASLGFAEQLSAVLHEETRPHPHQQLRKSDSAYEKRAGGKKAERKKAVRARLLDPHPDPHTRLHHLHHRQAGTPSHAP</sequence>
<proteinExistence type="predicted"/>
<feature type="transmembrane region" description="Helical" evidence="13">
    <location>
        <begin position="365"/>
        <end position="391"/>
    </location>
</feature>
<keyword evidence="4" id="KW-0645">Protease</keyword>
<feature type="compositionally biased region" description="Basic and acidic residues" evidence="12">
    <location>
        <begin position="437"/>
        <end position="451"/>
    </location>
</feature>
<dbReference type="Proteomes" id="UP001223978">
    <property type="component" value="Unassembled WGS sequence"/>
</dbReference>
<dbReference type="PANTHER" id="PTHR43221:SF1">
    <property type="entry name" value="PROTEASE HTPX"/>
    <property type="match status" value="1"/>
</dbReference>
<keyword evidence="5 13" id="KW-0812">Transmembrane</keyword>
<dbReference type="GO" id="GO:0008237">
    <property type="term" value="F:metallopeptidase activity"/>
    <property type="evidence" value="ECO:0007669"/>
    <property type="project" value="UniProtKB-KW"/>
</dbReference>
<evidence type="ECO:0000256" key="1">
    <source>
        <dbReference type="ARBA" id="ARBA00001947"/>
    </source>
</evidence>
<feature type="region of interest" description="Disordered" evidence="12">
    <location>
        <begin position="1"/>
        <end position="173"/>
    </location>
</feature>
<comment type="subcellular location">
    <subcellularLocation>
        <location evidence="2">Cell membrane</location>
        <topology evidence="2">Multi-pass membrane protein</topology>
    </subcellularLocation>
</comment>
<dbReference type="RefSeq" id="WP_282546416.1">
    <property type="nucleotide sequence ID" value="NZ_JASCIQ010000047.1"/>
</dbReference>
<evidence type="ECO:0000256" key="10">
    <source>
        <dbReference type="ARBA" id="ARBA00023049"/>
    </source>
</evidence>
<dbReference type="EC" id="3.4.24.-" evidence="15"/>